<organism evidence="3 4">
    <name type="scientific">Amycolatopsis dongchuanensis</name>
    <dbReference type="NCBI Taxonomy" id="1070866"/>
    <lineage>
        <taxon>Bacteria</taxon>
        <taxon>Bacillati</taxon>
        <taxon>Actinomycetota</taxon>
        <taxon>Actinomycetes</taxon>
        <taxon>Pseudonocardiales</taxon>
        <taxon>Pseudonocardiaceae</taxon>
        <taxon>Amycolatopsis</taxon>
    </lineage>
</organism>
<dbReference type="EMBL" id="BAABIB010000166">
    <property type="protein sequence ID" value="GAA4669466.1"/>
    <property type="molecule type" value="Genomic_DNA"/>
</dbReference>
<evidence type="ECO:0000313" key="4">
    <source>
        <dbReference type="Proteomes" id="UP001500192"/>
    </source>
</evidence>
<dbReference type="InterPro" id="IPR010982">
    <property type="entry name" value="Lambda_DNA-bd_dom_sf"/>
</dbReference>
<dbReference type="PANTHER" id="PTHR46797">
    <property type="entry name" value="HTH-TYPE TRANSCRIPTIONAL REGULATOR"/>
    <property type="match status" value="1"/>
</dbReference>
<dbReference type="CDD" id="cd00093">
    <property type="entry name" value="HTH_XRE"/>
    <property type="match status" value="1"/>
</dbReference>
<dbReference type="InterPro" id="IPR001387">
    <property type="entry name" value="Cro/C1-type_HTH"/>
</dbReference>
<protein>
    <recommendedName>
        <fullName evidence="2">HTH cro/C1-type domain-containing protein</fullName>
    </recommendedName>
</protein>
<reference evidence="4" key="1">
    <citation type="journal article" date="2019" name="Int. J. Syst. Evol. Microbiol.">
        <title>The Global Catalogue of Microorganisms (GCM) 10K type strain sequencing project: providing services to taxonomists for standard genome sequencing and annotation.</title>
        <authorList>
            <consortium name="The Broad Institute Genomics Platform"/>
            <consortium name="The Broad Institute Genome Sequencing Center for Infectious Disease"/>
            <person name="Wu L."/>
            <person name="Ma J."/>
        </authorList>
    </citation>
    <scope>NUCLEOTIDE SEQUENCE [LARGE SCALE GENOMIC DNA]</scope>
    <source>
        <strain evidence="4">JCM 18054</strain>
    </source>
</reference>
<name>A0ABP8VQU4_9PSEU</name>
<dbReference type="Pfam" id="PF13560">
    <property type="entry name" value="HTH_31"/>
    <property type="match status" value="1"/>
</dbReference>
<proteinExistence type="predicted"/>
<comment type="caution">
    <text evidence="3">The sequence shown here is derived from an EMBL/GenBank/DDBJ whole genome shotgun (WGS) entry which is preliminary data.</text>
</comment>
<keyword evidence="4" id="KW-1185">Reference proteome</keyword>
<dbReference type="Proteomes" id="UP001500192">
    <property type="component" value="Unassembled WGS sequence"/>
</dbReference>
<keyword evidence="1" id="KW-0238">DNA-binding</keyword>
<dbReference type="Gene3D" id="1.10.260.40">
    <property type="entry name" value="lambda repressor-like DNA-binding domains"/>
    <property type="match status" value="1"/>
</dbReference>
<sequence>MNDQPTAVVGERVRFYRTAAHKTKTVVAGLAGITPDYLYQIERGQKLPTVAVLAQLAEVLGVEPGDLLRREPVTKRQRAEEVAANAIYRALTVRRDPPECMPPLPDVQREVLAAWRTWQTSPRRYSTLTAELPGLIADVETVVRSAELAGRRAAHGCAADLYGLLRTVTKRIGRVDLSLLAADRSIRAAEAADDPIRLAGARWNLTQVLLADSQAAEAEDVAMQSLRTSSRCATAATRTPPLCQVRFCSSQQWQRPGEVTAGPLATDCAKPYHWATGPVNGTLAGPPGSAQGLVDTSPVRLRPRLEGCHRAQVLPP</sequence>
<dbReference type="InterPro" id="IPR050807">
    <property type="entry name" value="TransReg_Diox_bact_type"/>
</dbReference>
<dbReference type="PANTHER" id="PTHR46797:SF1">
    <property type="entry name" value="METHYLPHOSPHONATE SYNTHASE"/>
    <property type="match status" value="1"/>
</dbReference>
<feature type="domain" description="HTH cro/C1-type" evidence="2">
    <location>
        <begin position="13"/>
        <end position="67"/>
    </location>
</feature>
<evidence type="ECO:0000313" key="3">
    <source>
        <dbReference type="EMBL" id="GAA4669466.1"/>
    </source>
</evidence>
<evidence type="ECO:0000256" key="1">
    <source>
        <dbReference type="ARBA" id="ARBA00023125"/>
    </source>
</evidence>
<dbReference type="SMART" id="SM00530">
    <property type="entry name" value="HTH_XRE"/>
    <property type="match status" value="1"/>
</dbReference>
<evidence type="ECO:0000259" key="2">
    <source>
        <dbReference type="PROSITE" id="PS50943"/>
    </source>
</evidence>
<accession>A0ABP8VQU4</accession>
<dbReference type="RefSeq" id="WP_346056621.1">
    <property type="nucleotide sequence ID" value="NZ_BAABIB010000166.1"/>
</dbReference>
<gene>
    <name evidence="3" type="ORF">GCM10023214_74900</name>
</gene>
<dbReference type="PROSITE" id="PS50943">
    <property type="entry name" value="HTH_CROC1"/>
    <property type="match status" value="1"/>
</dbReference>
<dbReference type="SUPFAM" id="SSF47413">
    <property type="entry name" value="lambda repressor-like DNA-binding domains"/>
    <property type="match status" value="1"/>
</dbReference>